<proteinExistence type="inferred from homology"/>
<keyword evidence="11" id="KW-1185">Reference proteome</keyword>
<evidence type="ECO:0000259" key="9">
    <source>
        <dbReference type="Pfam" id="PF21982"/>
    </source>
</evidence>
<feature type="domain" description="RecX first three-helical" evidence="9">
    <location>
        <begin position="63"/>
        <end position="102"/>
    </location>
</feature>
<dbReference type="Pfam" id="PF21982">
    <property type="entry name" value="RecX_HTH1"/>
    <property type="match status" value="1"/>
</dbReference>
<comment type="function">
    <text evidence="5">Modulates RecA activity.</text>
</comment>
<evidence type="ECO:0000256" key="3">
    <source>
        <dbReference type="ARBA" id="ARBA00018111"/>
    </source>
</evidence>
<comment type="caution">
    <text evidence="10">The sequence shown here is derived from an EMBL/GenBank/DDBJ whole genome shotgun (WGS) entry which is preliminary data.</text>
</comment>
<gene>
    <name evidence="5" type="primary">recX</name>
    <name evidence="10" type="ORF">FB458_4024</name>
</gene>
<dbReference type="Pfam" id="PF21981">
    <property type="entry name" value="RecX_HTH3"/>
    <property type="match status" value="1"/>
</dbReference>
<evidence type="ECO:0000256" key="2">
    <source>
        <dbReference type="ARBA" id="ARBA00009695"/>
    </source>
</evidence>
<evidence type="ECO:0000256" key="1">
    <source>
        <dbReference type="ARBA" id="ARBA00004496"/>
    </source>
</evidence>
<dbReference type="Pfam" id="PF02631">
    <property type="entry name" value="RecX_HTH2"/>
    <property type="match status" value="1"/>
</dbReference>
<dbReference type="HAMAP" id="MF_01114">
    <property type="entry name" value="RecX"/>
    <property type="match status" value="1"/>
</dbReference>
<evidence type="ECO:0000256" key="6">
    <source>
        <dbReference type="SAM" id="MobiDB-lite"/>
    </source>
</evidence>
<evidence type="ECO:0000256" key="5">
    <source>
        <dbReference type="HAMAP-Rule" id="MF_01114"/>
    </source>
</evidence>
<evidence type="ECO:0000313" key="10">
    <source>
        <dbReference type="EMBL" id="TQJ10881.1"/>
    </source>
</evidence>
<comment type="subcellular location">
    <subcellularLocation>
        <location evidence="1 5">Cytoplasm</location>
    </subcellularLocation>
</comment>
<evidence type="ECO:0000256" key="4">
    <source>
        <dbReference type="ARBA" id="ARBA00022490"/>
    </source>
</evidence>
<name>A0A542E6C5_9MICO</name>
<reference evidence="10 11" key="1">
    <citation type="submission" date="2019-06" db="EMBL/GenBank/DDBJ databases">
        <title>Sequencing the genomes of 1000 actinobacteria strains.</title>
        <authorList>
            <person name="Klenk H.-P."/>
        </authorList>
    </citation>
    <scope>NUCLEOTIDE SEQUENCE [LARGE SCALE GENOMIC DNA]</scope>
    <source>
        <strain evidence="10 11">DSM 18607</strain>
    </source>
</reference>
<dbReference type="Gene3D" id="1.10.10.10">
    <property type="entry name" value="Winged helix-like DNA-binding domain superfamily/Winged helix DNA-binding domain"/>
    <property type="match status" value="3"/>
</dbReference>
<dbReference type="InterPro" id="IPR003783">
    <property type="entry name" value="Regulatory_RecX"/>
</dbReference>
<dbReference type="EMBL" id="VFMN01000001">
    <property type="protein sequence ID" value="TQJ10881.1"/>
    <property type="molecule type" value="Genomic_DNA"/>
</dbReference>
<evidence type="ECO:0000313" key="11">
    <source>
        <dbReference type="Proteomes" id="UP000317893"/>
    </source>
</evidence>
<dbReference type="InterPro" id="IPR053924">
    <property type="entry name" value="RecX_HTH_2nd"/>
</dbReference>
<protein>
    <recommendedName>
        <fullName evidence="3 5">Regulatory protein RecX</fullName>
    </recommendedName>
</protein>
<dbReference type="Proteomes" id="UP000317893">
    <property type="component" value="Unassembled WGS sequence"/>
</dbReference>
<dbReference type="InterPro" id="IPR053925">
    <property type="entry name" value="RecX_HTH_3rd"/>
</dbReference>
<comment type="similarity">
    <text evidence="2 5">Belongs to the RecX family.</text>
</comment>
<dbReference type="PANTHER" id="PTHR33602">
    <property type="entry name" value="REGULATORY PROTEIN RECX FAMILY PROTEIN"/>
    <property type="match status" value="1"/>
</dbReference>
<feature type="domain" description="RecX third three-helical" evidence="8">
    <location>
        <begin position="159"/>
        <end position="203"/>
    </location>
</feature>
<dbReference type="PANTHER" id="PTHR33602:SF1">
    <property type="entry name" value="REGULATORY PROTEIN RECX FAMILY PROTEIN"/>
    <property type="match status" value="1"/>
</dbReference>
<feature type="compositionally biased region" description="Basic and acidic residues" evidence="6">
    <location>
        <begin position="30"/>
        <end position="39"/>
    </location>
</feature>
<evidence type="ECO:0000259" key="8">
    <source>
        <dbReference type="Pfam" id="PF21981"/>
    </source>
</evidence>
<dbReference type="RefSeq" id="WP_246061413.1">
    <property type="nucleotide sequence ID" value="NZ_BAAAPR010000019.1"/>
</dbReference>
<dbReference type="AlphaFoldDB" id="A0A542E6C5"/>
<dbReference type="InterPro" id="IPR036388">
    <property type="entry name" value="WH-like_DNA-bd_sf"/>
</dbReference>
<dbReference type="InterPro" id="IPR053926">
    <property type="entry name" value="RecX_HTH_1st"/>
</dbReference>
<dbReference type="GO" id="GO:0005737">
    <property type="term" value="C:cytoplasm"/>
    <property type="evidence" value="ECO:0007669"/>
    <property type="project" value="UniProtKB-SubCell"/>
</dbReference>
<organism evidence="10 11">
    <name type="scientific">Lapillicoccus jejuensis</name>
    <dbReference type="NCBI Taxonomy" id="402171"/>
    <lineage>
        <taxon>Bacteria</taxon>
        <taxon>Bacillati</taxon>
        <taxon>Actinomycetota</taxon>
        <taxon>Actinomycetes</taxon>
        <taxon>Micrococcales</taxon>
        <taxon>Intrasporangiaceae</taxon>
        <taxon>Lapillicoccus</taxon>
    </lineage>
</organism>
<evidence type="ECO:0000259" key="7">
    <source>
        <dbReference type="Pfam" id="PF02631"/>
    </source>
</evidence>
<sequence length="216" mass="23173">MVDDTTHTDRLAAAASALAAAEGTAGRTEATARHADGAGRRRVAPPPDDPAVQDADADPESVARRIVLRQLTMGPRSRHQLEEKLRTRGCDDDVAARVLDRMTAVGLVDDAEFAQSLVRTRTASKGLAKRALVRELRDKGVGDEEIDAAVGSVDAESERARAEALVAKRLRTLGGLDPQVQARRLSGMLARKGYPPSVVYAVVRDAVNDAPEHQRD</sequence>
<feature type="region of interest" description="Disordered" evidence="6">
    <location>
        <begin position="16"/>
        <end position="60"/>
    </location>
</feature>
<dbReference type="GO" id="GO:0006282">
    <property type="term" value="P:regulation of DNA repair"/>
    <property type="evidence" value="ECO:0007669"/>
    <property type="project" value="UniProtKB-UniRule"/>
</dbReference>
<feature type="domain" description="RecX second three-helical" evidence="7">
    <location>
        <begin position="109"/>
        <end position="149"/>
    </location>
</feature>
<keyword evidence="4 5" id="KW-0963">Cytoplasm</keyword>
<accession>A0A542E6C5</accession>
<feature type="compositionally biased region" description="Low complexity" evidence="6">
    <location>
        <begin position="16"/>
        <end position="29"/>
    </location>
</feature>